<proteinExistence type="predicted"/>
<evidence type="ECO:0000313" key="3">
    <source>
        <dbReference type="Proteomes" id="UP000195106"/>
    </source>
</evidence>
<sequence length="61" mass="6512">MPSSQLTWPSSDQELVNESRRASTAATSRSPVTASRDPATARAARRALPERSSALLGMQAQ</sequence>
<dbReference type="Proteomes" id="UP000195106">
    <property type="component" value="Unassembled WGS sequence"/>
</dbReference>
<comment type="caution">
    <text evidence="2">The sequence shown here is derived from an EMBL/GenBank/DDBJ whole genome shotgun (WGS) entry which is preliminary data.</text>
</comment>
<evidence type="ECO:0000256" key="1">
    <source>
        <dbReference type="SAM" id="MobiDB-lite"/>
    </source>
</evidence>
<feature type="compositionally biased region" description="Polar residues" evidence="1">
    <location>
        <begin position="1"/>
        <end position="16"/>
    </location>
</feature>
<name>A0A251XT27_9MICO</name>
<feature type="region of interest" description="Disordered" evidence="1">
    <location>
        <begin position="1"/>
        <end position="61"/>
    </location>
</feature>
<accession>A0A251XT27</accession>
<feature type="compositionally biased region" description="Low complexity" evidence="1">
    <location>
        <begin position="22"/>
        <end position="42"/>
    </location>
</feature>
<protein>
    <submittedName>
        <fullName evidence="2">Uncharacterized protein</fullName>
    </submittedName>
</protein>
<evidence type="ECO:0000313" key="2">
    <source>
        <dbReference type="EMBL" id="OUE08439.1"/>
    </source>
</evidence>
<reference evidence="2 3" key="1">
    <citation type="submission" date="2016-08" db="EMBL/GenBank/DDBJ databases">
        <title>Genome sequence of Clavibacter michiganensis spp. strain CASJ009.</title>
        <authorList>
            <person name="Thapa S.P."/>
            <person name="Coaker G."/>
        </authorList>
    </citation>
    <scope>NUCLEOTIDE SEQUENCE [LARGE SCALE GENOMIC DNA]</scope>
    <source>
        <strain evidence="2">CASJ009</strain>
    </source>
</reference>
<organism evidence="2 3">
    <name type="scientific">Clavibacter michiganensis</name>
    <dbReference type="NCBI Taxonomy" id="28447"/>
    <lineage>
        <taxon>Bacteria</taxon>
        <taxon>Bacillati</taxon>
        <taxon>Actinomycetota</taxon>
        <taxon>Actinomycetes</taxon>
        <taxon>Micrococcales</taxon>
        <taxon>Microbacteriaceae</taxon>
        <taxon>Clavibacter</taxon>
    </lineage>
</organism>
<feature type="compositionally biased region" description="Low complexity" evidence="1">
    <location>
        <begin position="50"/>
        <end position="61"/>
    </location>
</feature>
<dbReference type="EMBL" id="MDHJ01000001">
    <property type="protein sequence ID" value="OUE08439.1"/>
    <property type="molecule type" value="Genomic_DNA"/>
</dbReference>
<gene>
    <name evidence="2" type="ORF">CMsap09_05790</name>
</gene>
<dbReference type="AlphaFoldDB" id="A0A251XT27"/>